<proteinExistence type="predicted"/>
<protein>
    <submittedName>
        <fullName evidence="2">Uncharacterized protein</fullName>
    </submittedName>
</protein>
<accession>A0A834UN22</accession>
<dbReference type="EMBL" id="WJEC01008052">
    <property type="protein sequence ID" value="KAF7464234.1"/>
    <property type="molecule type" value="Genomic_DNA"/>
</dbReference>
<dbReference type="Proteomes" id="UP000662637">
    <property type="component" value="Unassembled WGS sequence"/>
</dbReference>
<reference evidence="2" key="1">
    <citation type="submission" date="2020-08" db="EMBL/GenBank/DDBJ databases">
        <authorList>
            <person name="Shumante A."/>
            <person name="Zimin A.V."/>
            <person name="Puiu D."/>
            <person name="Salzberg S.L."/>
        </authorList>
    </citation>
    <scope>NUCLEOTIDE SEQUENCE</scope>
    <source>
        <strain evidence="2">WC2-LM</strain>
        <tissue evidence="2">Liver</tissue>
    </source>
</reference>
<sequence>MCQATCGDGVQDPAPGVLAQASRSPCGQQLGSLCLWPLLFWPLTLTPAMGSSWGPSSLIPLSAQTEPRAPPRAPLTQSAGHPSVPRILPAGAPSPASRADPEA</sequence>
<evidence type="ECO:0000256" key="1">
    <source>
        <dbReference type="SAM" id="MobiDB-lite"/>
    </source>
</evidence>
<name>A0A834UN22_MARMO</name>
<feature type="region of interest" description="Disordered" evidence="1">
    <location>
        <begin position="54"/>
        <end position="103"/>
    </location>
</feature>
<organism evidence="2 3">
    <name type="scientific">Marmota monax</name>
    <name type="common">Woodchuck</name>
    <dbReference type="NCBI Taxonomy" id="9995"/>
    <lineage>
        <taxon>Eukaryota</taxon>
        <taxon>Metazoa</taxon>
        <taxon>Chordata</taxon>
        <taxon>Craniata</taxon>
        <taxon>Vertebrata</taxon>
        <taxon>Euteleostomi</taxon>
        <taxon>Mammalia</taxon>
        <taxon>Eutheria</taxon>
        <taxon>Euarchontoglires</taxon>
        <taxon>Glires</taxon>
        <taxon>Rodentia</taxon>
        <taxon>Sciuromorpha</taxon>
        <taxon>Sciuridae</taxon>
        <taxon>Xerinae</taxon>
        <taxon>Marmotini</taxon>
        <taxon>Marmota</taxon>
    </lineage>
</organism>
<gene>
    <name evidence="2" type="ORF">GHT09_007564</name>
</gene>
<evidence type="ECO:0000313" key="2">
    <source>
        <dbReference type="EMBL" id="KAF7464234.1"/>
    </source>
</evidence>
<feature type="region of interest" description="Disordered" evidence="1">
    <location>
        <begin position="1"/>
        <end position="22"/>
    </location>
</feature>
<comment type="caution">
    <text evidence="2">The sequence shown here is derived from an EMBL/GenBank/DDBJ whole genome shotgun (WGS) entry which is preliminary data.</text>
</comment>
<dbReference type="AlphaFoldDB" id="A0A834UN22"/>
<evidence type="ECO:0000313" key="3">
    <source>
        <dbReference type="Proteomes" id="UP000662637"/>
    </source>
</evidence>